<gene>
    <name evidence="2" type="ORF">J2S03_001123</name>
</gene>
<evidence type="ECO:0008006" key="4">
    <source>
        <dbReference type="Google" id="ProtNLM"/>
    </source>
</evidence>
<dbReference type="Pfam" id="PF14398">
    <property type="entry name" value="ATPgrasp_YheCD"/>
    <property type="match status" value="1"/>
</dbReference>
<dbReference type="RefSeq" id="WP_274456057.1">
    <property type="nucleotide sequence ID" value="NZ_CP067097.1"/>
</dbReference>
<sequence>MRVNVAVDRNLEGAAIALSGIDEAAPSTLAFGDRRTTVARVAAHPRRGRTAAGAGTRGPLLRVSPAVAAELGLARRMPLRVKRDDTSWRLGPCVALYVQAMSDTPRFGEQTPMFKDLSRLARKMGVDLVVIEPGFLRRRRGWRYDVQRNRWQLASLPTPDLVLRRSGSFSRQVKRVAEAELDWFARHGRLHTLSAQDTNKYAFYNLLHSVSELKDYPPYTTVARHVRDVFEAVRKRRDVYVKPFGGARGASVLRLVASSRGVTAYWQTGAAPKGKRSGAPSKPGGASVRLRERQVPSVHSESLSTYAAFQQFWARTKLKECLVQDTVQLARTAQGEPFDLRWLVQVVEDTPTVVARVARVAKRQAVTTNIHTGGRAVDAPHTLRAVFGADKAKKLIAALDDIALRVAAELQKRYGPFAEVGIDLGVDQQGRIVLFEVNPTPGRRMLRELSAGLRELSLTYLLEYAMRATGFAGKVD</sequence>
<dbReference type="InterPro" id="IPR026838">
    <property type="entry name" value="YheC/D"/>
</dbReference>
<evidence type="ECO:0000313" key="3">
    <source>
        <dbReference type="Proteomes" id="UP001232973"/>
    </source>
</evidence>
<evidence type="ECO:0000313" key="2">
    <source>
        <dbReference type="EMBL" id="MDQ0189303.1"/>
    </source>
</evidence>
<dbReference type="Proteomes" id="UP001232973">
    <property type="component" value="Unassembled WGS sequence"/>
</dbReference>
<organism evidence="2 3">
    <name type="scientific">Alicyclobacillus cycloheptanicus</name>
    <dbReference type="NCBI Taxonomy" id="1457"/>
    <lineage>
        <taxon>Bacteria</taxon>
        <taxon>Bacillati</taxon>
        <taxon>Bacillota</taxon>
        <taxon>Bacilli</taxon>
        <taxon>Bacillales</taxon>
        <taxon>Alicyclobacillaceae</taxon>
        <taxon>Alicyclobacillus</taxon>
    </lineage>
</organism>
<reference evidence="2 3" key="1">
    <citation type="submission" date="2023-07" db="EMBL/GenBank/DDBJ databases">
        <title>Genomic Encyclopedia of Type Strains, Phase IV (KMG-IV): sequencing the most valuable type-strain genomes for metagenomic binning, comparative biology and taxonomic classification.</title>
        <authorList>
            <person name="Goeker M."/>
        </authorList>
    </citation>
    <scope>NUCLEOTIDE SEQUENCE [LARGE SCALE GENOMIC DNA]</scope>
    <source>
        <strain evidence="2 3">DSM 4006</strain>
    </source>
</reference>
<feature type="region of interest" description="Disordered" evidence="1">
    <location>
        <begin position="270"/>
        <end position="289"/>
    </location>
</feature>
<accession>A0ABT9XHQ2</accession>
<keyword evidence="3" id="KW-1185">Reference proteome</keyword>
<name>A0ABT9XHQ2_9BACL</name>
<dbReference type="EMBL" id="JAUSTP010000006">
    <property type="protein sequence ID" value="MDQ0189303.1"/>
    <property type="molecule type" value="Genomic_DNA"/>
</dbReference>
<dbReference type="SUPFAM" id="SSF56059">
    <property type="entry name" value="Glutathione synthetase ATP-binding domain-like"/>
    <property type="match status" value="1"/>
</dbReference>
<dbReference type="Gene3D" id="3.30.470.20">
    <property type="entry name" value="ATP-grasp fold, B domain"/>
    <property type="match status" value="1"/>
</dbReference>
<evidence type="ECO:0000256" key="1">
    <source>
        <dbReference type="SAM" id="MobiDB-lite"/>
    </source>
</evidence>
<comment type="caution">
    <text evidence="2">The sequence shown here is derived from an EMBL/GenBank/DDBJ whole genome shotgun (WGS) entry which is preliminary data.</text>
</comment>
<protein>
    <recommendedName>
        <fullName evidence="4">YheC/D like ATP-grasp</fullName>
    </recommendedName>
</protein>
<proteinExistence type="predicted"/>